<proteinExistence type="predicted"/>
<dbReference type="RefSeq" id="WP_097107203.1">
    <property type="nucleotide sequence ID" value="NZ_OCMU01000003.1"/>
</dbReference>
<name>A0A286AJG5_9PROT</name>
<dbReference type="Proteomes" id="UP000219335">
    <property type="component" value="Unassembled WGS sequence"/>
</dbReference>
<reference evidence="1 2" key="1">
    <citation type="submission" date="2017-09" db="EMBL/GenBank/DDBJ databases">
        <authorList>
            <person name="Ehlers B."/>
            <person name="Leendertz F.H."/>
        </authorList>
    </citation>
    <scope>NUCLEOTIDE SEQUENCE [LARGE SCALE GENOMIC DNA]</scope>
    <source>
        <strain evidence="1 2">Nm42</strain>
    </source>
</reference>
<evidence type="ECO:0000313" key="1">
    <source>
        <dbReference type="EMBL" id="SOD22037.1"/>
    </source>
</evidence>
<sequence>MKNIQIIDKSFGQKVGECAILVDLENGQTDQSFMDSAWKRAVAEGWVDENYRENYDLEIVGDMPLDHQSETL</sequence>
<dbReference type="AlphaFoldDB" id="A0A286AJG5"/>
<organism evidence="1 2">
    <name type="scientific">Nitrosomonas ureae</name>
    <dbReference type="NCBI Taxonomy" id="44577"/>
    <lineage>
        <taxon>Bacteria</taxon>
        <taxon>Pseudomonadati</taxon>
        <taxon>Pseudomonadota</taxon>
        <taxon>Betaproteobacteria</taxon>
        <taxon>Nitrosomonadales</taxon>
        <taxon>Nitrosomonadaceae</taxon>
        <taxon>Nitrosomonas</taxon>
    </lineage>
</organism>
<gene>
    <name evidence="1" type="ORF">SAMN06297164_3319</name>
</gene>
<evidence type="ECO:0000313" key="2">
    <source>
        <dbReference type="Proteomes" id="UP000219335"/>
    </source>
</evidence>
<dbReference type="EMBL" id="OCMU01000003">
    <property type="protein sequence ID" value="SOD22037.1"/>
    <property type="molecule type" value="Genomic_DNA"/>
</dbReference>
<protein>
    <submittedName>
        <fullName evidence="1">Uncharacterized protein</fullName>
    </submittedName>
</protein>
<accession>A0A286AJG5</accession>